<dbReference type="RefSeq" id="WP_328856581.1">
    <property type="nucleotide sequence ID" value="NZ_CP108021.1"/>
</dbReference>
<dbReference type="AlphaFoldDB" id="A0AAU4JYW6"/>
<evidence type="ECO:0008006" key="3">
    <source>
        <dbReference type="Google" id="ProtNLM"/>
    </source>
</evidence>
<dbReference type="KEGG" id="whr:OG579_14935"/>
<organism evidence="1 2">
    <name type="scientific">Williamsia herbipolensis</name>
    <dbReference type="NCBI Taxonomy" id="1603258"/>
    <lineage>
        <taxon>Bacteria</taxon>
        <taxon>Bacillati</taxon>
        <taxon>Actinomycetota</taxon>
        <taxon>Actinomycetes</taxon>
        <taxon>Mycobacteriales</taxon>
        <taxon>Nocardiaceae</taxon>
        <taxon>Williamsia</taxon>
    </lineage>
</organism>
<reference evidence="1 2" key="1">
    <citation type="submission" date="2022-10" db="EMBL/GenBank/DDBJ databases">
        <title>The complete genomes of actinobacterial strains from the NBC collection.</title>
        <authorList>
            <person name="Joergensen T.S."/>
            <person name="Alvarez Arevalo M."/>
            <person name="Sterndorff E.B."/>
            <person name="Faurdal D."/>
            <person name="Vuksanovic O."/>
            <person name="Mourched A.-S."/>
            <person name="Charusanti P."/>
            <person name="Shaw S."/>
            <person name="Blin K."/>
            <person name="Weber T."/>
        </authorList>
    </citation>
    <scope>NUCLEOTIDE SEQUENCE [LARGE SCALE GENOMIC DNA]</scope>
    <source>
        <strain evidence="1 2">NBC_00319</strain>
    </source>
</reference>
<name>A0AAU4JYW6_9NOCA</name>
<keyword evidence="2" id="KW-1185">Reference proteome</keyword>
<gene>
    <name evidence="1" type="ORF">OG579_14935</name>
</gene>
<protein>
    <recommendedName>
        <fullName evidence="3">Hpt domain-containing protein</fullName>
    </recommendedName>
</protein>
<sequence length="59" mass="6316">MTSHNPPDDVIPIFGGPAADAIEELADAERAALRHPVDDRLDAALHDLKSTLGLTNRQS</sequence>
<dbReference type="Proteomes" id="UP001432128">
    <property type="component" value="Chromosome"/>
</dbReference>
<dbReference type="EMBL" id="CP108021">
    <property type="protein sequence ID" value="WUM19015.1"/>
    <property type="molecule type" value="Genomic_DNA"/>
</dbReference>
<evidence type="ECO:0000313" key="1">
    <source>
        <dbReference type="EMBL" id="WUM19015.1"/>
    </source>
</evidence>
<proteinExistence type="predicted"/>
<evidence type="ECO:0000313" key="2">
    <source>
        <dbReference type="Proteomes" id="UP001432128"/>
    </source>
</evidence>
<accession>A0AAU4JYW6</accession>